<keyword evidence="4 8" id="KW-0460">Magnesium</keyword>
<evidence type="ECO:0000256" key="5">
    <source>
        <dbReference type="ARBA" id="ARBA00023004"/>
    </source>
</evidence>
<keyword evidence="5 8" id="KW-0408">Iron</keyword>
<evidence type="ECO:0000256" key="7">
    <source>
        <dbReference type="ARBA" id="ARBA00023239"/>
    </source>
</evidence>
<feature type="binding site" evidence="8">
    <location>
        <begin position="12"/>
        <end position="14"/>
    </location>
    <ligand>
        <name>substrate</name>
    </ligand>
</feature>
<sequence>MDAPLQEIFCSVQGEGPYIGMRQVFVRFAGCNLSCSYCDTPQKTDKYFKFERIPGSFEFESMANPITPSRLNELVSRFDQVHSISLTGGEPLLYSDFIQELDTRYPLYLESNMTLPENARQISDKIRFVSGDIKMQGDVNVPELSSHIDSTIKCFKELRTTKTRDCFAKVIISKYTETEQIYDIVTEISQYISCIVLQPVTSPTDRCDLDVLLQFQNKLLNIIDARIIPQSHKMLGCL</sequence>
<dbReference type="Pfam" id="PF04055">
    <property type="entry name" value="Radical_SAM"/>
    <property type="match status" value="1"/>
</dbReference>
<evidence type="ECO:0000256" key="4">
    <source>
        <dbReference type="ARBA" id="ARBA00022842"/>
    </source>
</evidence>
<dbReference type="EC" id="4.3.99.3" evidence="8"/>
<dbReference type="Gene3D" id="3.20.20.70">
    <property type="entry name" value="Aldolase class I"/>
    <property type="match status" value="1"/>
</dbReference>
<evidence type="ECO:0000313" key="10">
    <source>
        <dbReference type="EMBL" id="RQD90967.1"/>
    </source>
</evidence>
<feature type="binding site" evidence="8">
    <location>
        <begin position="37"/>
        <end position="39"/>
    </location>
    <ligand>
        <name>S-adenosyl-L-methionine</name>
        <dbReference type="ChEBI" id="CHEBI:59789"/>
    </ligand>
</feature>
<keyword evidence="1 8" id="KW-0004">4Fe-4S</keyword>
<feature type="binding site" evidence="8">
    <location>
        <position position="87"/>
    </location>
    <ligand>
        <name>substrate</name>
    </ligand>
</feature>
<dbReference type="InterPro" id="IPR013785">
    <property type="entry name" value="Aldolase_TIM"/>
</dbReference>
<dbReference type="GO" id="GO:1904047">
    <property type="term" value="F:S-adenosyl-L-methionine binding"/>
    <property type="evidence" value="ECO:0007669"/>
    <property type="project" value="UniProtKB-UniRule"/>
</dbReference>
<dbReference type="PROSITE" id="PS51918">
    <property type="entry name" value="RADICAL_SAM"/>
    <property type="match status" value="1"/>
</dbReference>
<dbReference type="InterPro" id="IPR058240">
    <property type="entry name" value="rSAM_sf"/>
</dbReference>
<dbReference type="SFLD" id="SFLDS00029">
    <property type="entry name" value="Radical_SAM"/>
    <property type="match status" value="1"/>
</dbReference>
<comment type="caution">
    <text evidence="10">The sequence shown here is derived from an EMBL/GenBank/DDBJ whole genome shotgun (WGS) entry which is preliminary data.</text>
</comment>
<reference evidence="10 11" key="1">
    <citation type="submission" date="2018-08" db="EMBL/GenBank/DDBJ databases">
        <title>The metabolism and importance of syntrophic acetate oxidation coupled to methane or sulfide production in haloalkaline environments.</title>
        <authorList>
            <person name="Timmers P.H.A."/>
            <person name="Vavourakis C.D."/>
            <person name="Sorokin D.Y."/>
            <person name="Sinninghe Damste J.S."/>
            <person name="Muyzer G."/>
            <person name="Stams A.J.M."/>
            <person name="Plugge C.M."/>
        </authorList>
    </citation>
    <scope>NUCLEOTIDE SEQUENCE [LARGE SCALE GENOMIC DNA]</scope>
    <source>
        <strain evidence="10">MSAO_Arc3</strain>
    </source>
</reference>
<keyword evidence="6 8" id="KW-0411">Iron-sulfur</keyword>
<dbReference type="EMBL" id="QZAB01000098">
    <property type="protein sequence ID" value="RQD90967.1"/>
    <property type="molecule type" value="Genomic_DNA"/>
</dbReference>
<proteinExistence type="inferred from homology"/>
<feature type="binding site" evidence="8">
    <location>
        <position position="31"/>
    </location>
    <ligand>
        <name>[4Fe-4S] cluster</name>
        <dbReference type="ChEBI" id="CHEBI:49883"/>
        <note>4Fe-4S-S-AdoMet</note>
    </ligand>
</feature>
<comment type="subunit">
    <text evidence="8">Homodimer.</text>
</comment>
<comment type="cofactor">
    <cofactor evidence="8">
        <name>Mg(2+)</name>
        <dbReference type="ChEBI" id="CHEBI:18420"/>
    </cofactor>
</comment>
<organism evidence="10 11">
    <name type="scientific">Methanosalsum natronophilum</name>
    <dbReference type="NCBI Taxonomy" id="768733"/>
    <lineage>
        <taxon>Archaea</taxon>
        <taxon>Methanobacteriati</taxon>
        <taxon>Methanobacteriota</taxon>
        <taxon>Stenosarchaea group</taxon>
        <taxon>Methanomicrobia</taxon>
        <taxon>Methanosarcinales</taxon>
        <taxon>Methanosarcinaceae</taxon>
        <taxon>Methanosalsum</taxon>
    </lineage>
</organism>
<keyword evidence="3 8" id="KW-0479">Metal-binding</keyword>
<dbReference type="GO" id="GO:0016840">
    <property type="term" value="F:carbon-nitrogen lyase activity"/>
    <property type="evidence" value="ECO:0007669"/>
    <property type="project" value="UniProtKB-UniRule"/>
</dbReference>
<dbReference type="GO" id="GO:0000287">
    <property type="term" value="F:magnesium ion binding"/>
    <property type="evidence" value="ECO:0007669"/>
    <property type="project" value="UniProtKB-UniRule"/>
</dbReference>
<feature type="binding site" evidence="8">
    <location>
        <position position="35"/>
    </location>
    <ligand>
        <name>[4Fe-4S] cluster</name>
        <dbReference type="ChEBI" id="CHEBI:49883"/>
        <note>4Fe-4S-S-AdoMet</note>
    </ligand>
</feature>
<feature type="binding site" evidence="8">
    <location>
        <position position="89"/>
    </location>
    <ligand>
        <name>S-adenosyl-L-methionine</name>
        <dbReference type="ChEBI" id="CHEBI:59789"/>
    </ligand>
</feature>
<protein>
    <recommendedName>
        <fullName evidence="8">7-carboxy-7-deazaguanine synthase</fullName>
        <shortName evidence="8">CDG synthase</shortName>
        <ecNumber evidence="8">4.3.99.3</ecNumber>
    </recommendedName>
    <alternativeName>
        <fullName evidence="8">Archaeosine biosynthesis protein QueE</fullName>
    </alternativeName>
</protein>
<dbReference type="CDD" id="cd01335">
    <property type="entry name" value="Radical_SAM"/>
    <property type="match status" value="1"/>
</dbReference>
<dbReference type="SUPFAM" id="SSF102114">
    <property type="entry name" value="Radical SAM enzymes"/>
    <property type="match status" value="1"/>
</dbReference>
<dbReference type="PANTHER" id="PTHR42836">
    <property type="entry name" value="7-CARBOXY-7-DEAZAGUANINE SYNTHASE"/>
    <property type="match status" value="1"/>
</dbReference>
<feature type="binding site" evidence="8">
    <location>
        <position position="27"/>
    </location>
    <ligand>
        <name>substrate</name>
    </ligand>
</feature>
<dbReference type="Proteomes" id="UP000284763">
    <property type="component" value="Unassembled WGS sequence"/>
</dbReference>
<evidence type="ECO:0000256" key="6">
    <source>
        <dbReference type="ARBA" id="ARBA00023014"/>
    </source>
</evidence>
<dbReference type="HAMAP" id="MF_00917">
    <property type="entry name" value="QueE"/>
    <property type="match status" value="1"/>
</dbReference>
<dbReference type="GO" id="GO:0051539">
    <property type="term" value="F:4 iron, 4 sulfur cluster binding"/>
    <property type="evidence" value="ECO:0007669"/>
    <property type="project" value="UniProtKB-UniRule"/>
</dbReference>
<comment type="cofactor">
    <cofactor evidence="8">
        <name>[4Fe-4S] cluster</name>
        <dbReference type="ChEBI" id="CHEBI:49883"/>
    </cofactor>
    <text evidence="8">Binds 1 [4Fe-4S] cluster. The cluster is coordinated with 3 cysteines and an exchangeable S-adenosyl-L-methionine.</text>
</comment>
<gene>
    <name evidence="8" type="primary">queE</name>
    <name evidence="10" type="ORF">D5R95_01410</name>
</gene>
<dbReference type="InterPro" id="IPR007197">
    <property type="entry name" value="rSAM"/>
</dbReference>
<dbReference type="InterPro" id="IPR024924">
    <property type="entry name" value="7-CO-7-deazaguanine_synth-like"/>
</dbReference>
<keyword evidence="7 8" id="KW-0456">Lyase</keyword>
<accession>A0A3R7X7R1</accession>
<feature type="domain" description="Radical SAM core" evidence="9">
    <location>
        <begin position="18"/>
        <end position="238"/>
    </location>
</feature>
<comment type="catalytic activity">
    <reaction evidence="8">
        <text>6-carboxy-5,6,7,8-tetrahydropterin + H(+) = 7-carboxy-7-carbaguanine + NH4(+)</text>
        <dbReference type="Rhea" id="RHEA:27974"/>
        <dbReference type="ChEBI" id="CHEBI:15378"/>
        <dbReference type="ChEBI" id="CHEBI:28938"/>
        <dbReference type="ChEBI" id="CHEBI:61032"/>
        <dbReference type="ChEBI" id="CHEBI:61036"/>
        <dbReference type="EC" id="4.3.99.3"/>
    </reaction>
</comment>
<evidence type="ECO:0000313" key="11">
    <source>
        <dbReference type="Proteomes" id="UP000284763"/>
    </source>
</evidence>
<feature type="binding site" evidence="8">
    <location>
        <position position="40"/>
    </location>
    <ligand>
        <name>Mg(2+)</name>
        <dbReference type="ChEBI" id="CHEBI:18420"/>
    </ligand>
</feature>
<evidence type="ECO:0000256" key="2">
    <source>
        <dbReference type="ARBA" id="ARBA00022691"/>
    </source>
</evidence>
<dbReference type="PANTHER" id="PTHR42836:SF1">
    <property type="entry name" value="7-CARBOXY-7-DEAZAGUANINE SYNTHASE"/>
    <property type="match status" value="1"/>
</dbReference>
<feature type="binding site" evidence="8">
    <location>
        <position position="38"/>
    </location>
    <ligand>
        <name>[4Fe-4S] cluster</name>
        <dbReference type="ChEBI" id="CHEBI:49883"/>
        <note>4Fe-4S-S-AdoMet</note>
    </ligand>
</feature>
<dbReference type="AlphaFoldDB" id="A0A3R7X7R1"/>
<evidence type="ECO:0000256" key="1">
    <source>
        <dbReference type="ARBA" id="ARBA00022485"/>
    </source>
</evidence>
<keyword evidence="2 8" id="KW-0949">S-adenosyl-L-methionine</keyword>
<comment type="cofactor">
    <cofactor evidence="8">
        <name>S-adenosyl-L-methionine</name>
        <dbReference type="ChEBI" id="CHEBI:59789"/>
    </cofactor>
    <text evidence="8">Binds 1 S-adenosyl-L-methionine per subunit.</text>
</comment>
<evidence type="ECO:0000259" key="9">
    <source>
        <dbReference type="PROSITE" id="PS51918"/>
    </source>
</evidence>
<name>A0A3R7X7R1_9EURY</name>
<comment type="similarity">
    <text evidence="8">Belongs to the radical SAM superfamily. 7-carboxy-7-deazaguanine synthase family.</text>
</comment>
<comment type="pathway">
    <text evidence="8">Purine metabolism; 7-cyano-7-deazaguanine biosynthesis.</text>
</comment>
<comment type="caution">
    <text evidence="8">Lacks conserved residue(s) required for the propagation of feature annotation.</text>
</comment>
<dbReference type="RefSeq" id="WP_259133214.1">
    <property type="nucleotide sequence ID" value="NZ_JANUCS010000001.1"/>
</dbReference>
<dbReference type="UniPathway" id="UPA00391"/>
<evidence type="ECO:0000256" key="8">
    <source>
        <dbReference type="HAMAP-Rule" id="MF_00917"/>
    </source>
</evidence>
<evidence type="ECO:0000256" key="3">
    <source>
        <dbReference type="ARBA" id="ARBA00022723"/>
    </source>
</evidence>
<comment type="function">
    <text evidence="8">Catalyzes the complex heterocyclic radical-mediated conversion of 6-carboxy-5,6,7,8-tetrahydropterin (CPH4) to 7-carboxy-7-deazaguanine (CDG), a step common to the biosynthetic pathways of all 7-deazapurine-containing compounds.</text>
</comment>